<keyword evidence="2 4" id="KW-0238">DNA-binding</keyword>
<evidence type="ECO:0000256" key="3">
    <source>
        <dbReference type="ARBA" id="ARBA00023163"/>
    </source>
</evidence>
<keyword evidence="3 4" id="KW-0804">Transcription</keyword>
<organism evidence="7 8">
    <name type="scientific">Olea europaea subsp. europaea</name>
    <dbReference type="NCBI Taxonomy" id="158383"/>
    <lineage>
        <taxon>Eukaryota</taxon>
        <taxon>Viridiplantae</taxon>
        <taxon>Streptophyta</taxon>
        <taxon>Embryophyta</taxon>
        <taxon>Tracheophyta</taxon>
        <taxon>Spermatophyta</taxon>
        <taxon>Magnoliopsida</taxon>
        <taxon>eudicotyledons</taxon>
        <taxon>Gunneridae</taxon>
        <taxon>Pentapetalae</taxon>
        <taxon>asterids</taxon>
        <taxon>lamiids</taxon>
        <taxon>Lamiales</taxon>
        <taxon>Oleaceae</taxon>
        <taxon>Oleeae</taxon>
        <taxon>Olea</taxon>
    </lineage>
</organism>
<dbReference type="Proteomes" id="UP000594638">
    <property type="component" value="Unassembled WGS sequence"/>
</dbReference>
<accession>A0A8S0RH32</accession>
<dbReference type="EMBL" id="CACTIH010003623">
    <property type="protein sequence ID" value="CAA2978943.1"/>
    <property type="molecule type" value="Genomic_DNA"/>
</dbReference>
<evidence type="ECO:0000256" key="2">
    <source>
        <dbReference type="ARBA" id="ARBA00023125"/>
    </source>
</evidence>
<evidence type="ECO:0000256" key="1">
    <source>
        <dbReference type="ARBA" id="ARBA00023015"/>
    </source>
</evidence>
<comment type="subcellular location">
    <subcellularLocation>
        <location evidence="4">Nucleus</location>
    </subcellularLocation>
</comment>
<comment type="function">
    <text evidence="4">Transcription factor that specifically binds AT-rich DNA sequences related to the nuclear matrix attachment regions (MARs).</text>
</comment>
<feature type="domain" description="PPC" evidence="6">
    <location>
        <begin position="128"/>
        <end position="196"/>
    </location>
</feature>
<evidence type="ECO:0000313" key="8">
    <source>
        <dbReference type="Proteomes" id="UP000594638"/>
    </source>
</evidence>
<evidence type="ECO:0000313" key="7">
    <source>
        <dbReference type="EMBL" id="CAA2978944.1"/>
    </source>
</evidence>
<dbReference type="PROSITE" id="PS51742">
    <property type="entry name" value="PPC"/>
    <property type="match status" value="1"/>
</dbReference>
<dbReference type="SUPFAM" id="SSF117856">
    <property type="entry name" value="AF0104/ALDC/Ptd012-like"/>
    <property type="match status" value="1"/>
</dbReference>
<dbReference type="OrthoDB" id="2014829at2759"/>
<feature type="region of interest" description="Disordered" evidence="5">
    <location>
        <begin position="1"/>
        <end position="92"/>
    </location>
</feature>
<evidence type="ECO:0000259" key="6">
    <source>
        <dbReference type="PROSITE" id="PS51742"/>
    </source>
</evidence>
<sequence length="196" mass="20416">MESREGTISSSGITVVGLGSDAPSDYHVAPRTTDNPIQVTGSAPPQPAVSDAGVFGATIEKKNKKGRPRKYTPDGSATKPLTPKPISSSAPAPMIDFSAAEKGGKLRPAQHPITESEILGEWVSCSVGANFIPHIITVNAGEDVMMKVISFSQQGPRAICILSANGVISSVTLRQPDSSGGTLTYEVLESIIFALV</sequence>
<dbReference type="GO" id="GO:0003680">
    <property type="term" value="F:minor groove of adenine-thymine-rich DNA binding"/>
    <property type="evidence" value="ECO:0007669"/>
    <property type="project" value="UniProtKB-UniRule"/>
</dbReference>
<evidence type="ECO:0000256" key="4">
    <source>
        <dbReference type="RuleBase" id="RU367031"/>
    </source>
</evidence>
<dbReference type="Gramene" id="OE9A097481T2">
    <property type="protein sequence ID" value="OE9A097481C2"/>
    <property type="gene ID" value="OE9A097481"/>
</dbReference>
<dbReference type="InterPro" id="IPR005175">
    <property type="entry name" value="PPC_dom"/>
</dbReference>
<keyword evidence="4" id="KW-0539">Nucleus</keyword>
<dbReference type="InterPro" id="IPR039605">
    <property type="entry name" value="AHL"/>
</dbReference>
<dbReference type="PANTHER" id="PTHR31500:SF7">
    <property type="entry name" value="AT-HOOK MOTIF NUCLEAR-LOCALIZED PROTEIN 1"/>
    <property type="match status" value="1"/>
</dbReference>
<protein>
    <recommendedName>
        <fullName evidence="4">AT-hook motif nuclear-localized protein</fullName>
    </recommendedName>
</protein>
<dbReference type="AlphaFoldDB" id="A0A8S0RH32"/>
<proteinExistence type="predicted"/>
<dbReference type="PANTHER" id="PTHR31500">
    <property type="entry name" value="AT-HOOK MOTIF NUCLEAR-LOCALIZED PROTEIN 9"/>
    <property type="match status" value="1"/>
</dbReference>
<dbReference type="GO" id="GO:0005634">
    <property type="term" value="C:nucleus"/>
    <property type="evidence" value="ECO:0007669"/>
    <property type="project" value="UniProtKB-SubCell"/>
</dbReference>
<comment type="domain">
    <text evidence="4">The PPC domain mediates interactions between AHL proteins.</text>
</comment>
<dbReference type="EMBL" id="CACTIH010003623">
    <property type="protein sequence ID" value="CAA2978944.1"/>
    <property type="molecule type" value="Genomic_DNA"/>
</dbReference>
<dbReference type="Gramene" id="OE9A097481T1">
    <property type="protein sequence ID" value="OE9A097481C1"/>
    <property type="gene ID" value="OE9A097481"/>
</dbReference>
<gene>
    <name evidence="7" type="ORF">OLEA9_A097481</name>
</gene>
<comment type="caution">
    <text evidence="7">The sequence shown here is derived from an EMBL/GenBank/DDBJ whole genome shotgun (WGS) entry which is preliminary data.</text>
</comment>
<dbReference type="Gene3D" id="3.30.1330.80">
    <property type="entry name" value="Hypothetical protein, similar to alpha- acetolactate decarboxylase, domain 2"/>
    <property type="match status" value="1"/>
</dbReference>
<dbReference type="CDD" id="cd11378">
    <property type="entry name" value="DUF296"/>
    <property type="match status" value="1"/>
</dbReference>
<keyword evidence="1 4" id="KW-0805">Transcription regulation</keyword>
<keyword evidence="8" id="KW-1185">Reference proteome</keyword>
<feature type="compositionally biased region" description="Polar residues" evidence="5">
    <location>
        <begin position="1"/>
        <end position="13"/>
    </location>
</feature>
<dbReference type="Pfam" id="PF03479">
    <property type="entry name" value="PCC"/>
    <property type="match status" value="1"/>
</dbReference>
<feature type="compositionally biased region" description="Polar residues" evidence="5">
    <location>
        <begin position="32"/>
        <end position="43"/>
    </location>
</feature>
<evidence type="ECO:0000256" key="5">
    <source>
        <dbReference type="SAM" id="MobiDB-lite"/>
    </source>
</evidence>
<name>A0A8S0RH32_OLEEU</name>
<reference evidence="7 8" key="1">
    <citation type="submission" date="2019-12" db="EMBL/GenBank/DDBJ databases">
        <authorList>
            <person name="Alioto T."/>
            <person name="Alioto T."/>
            <person name="Gomez Garrido J."/>
        </authorList>
    </citation>
    <scope>NUCLEOTIDE SEQUENCE [LARGE SCALE GENOMIC DNA]</scope>
</reference>